<proteinExistence type="predicted"/>
<gene>
    <name evidence="3" type="ORF">NEOLEDRAFT_397345</name>
</gene>
<dbReference type="SUPFAM" id="SSF81383">
    <property type="entry name" value="F-box domain"/>
    <property type="match status" value="1"/>
</dbReference>
<dbReference type="STRING" id="1314782.A0A165S965"/>
<evidence type="ECO:0000256" key="1">
    <source>
        <dbReference type="SAM" id="MobiDB-lite"/>
    </source>
</evidence>
<sequence length="492" mass="55978">METDHHSDSEIQQRLPKSSHAGETVKITQSPETHSFDDARKENELADLAVSAARSINDLPVEILAAIFKLVDRRKGAITTHTRIPREVTVSHVCSFWRQVALGTSSLWRTRIRITAPEEVERALAYLDRSKPRPIEMLLDLTKYDPTKTRRPLEEFTLLADYVHRFRRLVFETRNGFGYQELYSTWSKLAAPNLKHLQVSTTSVNVMMEPRGFCVFSEEESLFAGGLQLHSLQLTGAGLPFPLHGLFRLRILDLTADTAQLPFPTFRTLLSACSSTLERLAFRGSMRHLPSTSGGHRTQITLPHLRSLELKSNIFDKLCTTLIAPRLVAINLGLFEPHKYDDDATYLLIRALLKDVKPRFPLLRLLKICDIVHPDILSDCNFFTCYPHIVTLAFPWSENDSMSANYFLGLFGWANRGDDYIWPKLKTMIIRKPDLNLLRTCLDVRSRAGIPIATVVTDSIEYTKRALGPDIQVTLSRDNSFLVELAEWSHLN</sequence>
<dbReference type="InterPro" id="IPR036047">
    <property type="entry name" value="F-box-like_dom_sf"/>
</dbReference>
<dbReference type="EMBL" id="KV425575">
    <property type="protein sequence ID" value="KZT24832.1"/>
    <property type="molecule type" value="Genomic_DNA"/>
</dbReference>
<reference evidence="3 4" key="1">
    <citation type="journal article" date="2016" name="Mol. Biol. Evol.">
        <title>Comparative Genomics of Early-Diverging Mushroom-Forming Fungi Provides Insights into the Origins of Lignocellulose Decay Capabilities.</title>
        <authorList>
            <person name="Nagy L.G."/>
            <person name="Riley R."/>
            <person name="Tritt A."/>
            <person name="Adam C."/>
            <person name="Daum C."/>
            <person name="Floudas D."/>
            <person name="Sun H."/>
            <person name="Yadav J.S."/>
            <person name="Pangilinan J."/>
            <person name="Larsson K.H."/>
            <person name="Matsuura K."/>
            <person name="Barry K."/>
            <person name="Labutti K."/>
            <person name="Kuo R."/>
            <person name="Ohm R.A."/>
            <person name="Bhattacharya S.S."/>
            <person name="Shirouzu T."/>
            <person name="Yoshinaga Y."/>
            <person name="Martin F.M."/>
            <person name="Grigoriev I.V."/>
            <person name="Hibbett D.S."/>
        </authorList>
    </citation>
    <scope>NUCLEOTIDE SEQUENCE [LARGE SCALE GENOMIC DNA]</scope>
    <source>
        <strain evidence="3 4">HHB14362 ss-1</strain>
    </source>
</reference>
<evidence type="ECO:0000313" key="3">
    <source>
        <dbReference type="EMBL" id="KZT24832.1"/>
    </source>
</evidence>
<dbReference type="Proteomes" id="UP000076761">
    <property type="component" value="Unassembled WGS sequence"/>
</dbReference>
<feature type="domain" description="F-box" evidence="2">
    <location>
        <begin position="56"/>
        <end position="110"/>
    </location>
</feature>
<dbReference type="AlphaFoldDB" id="A0A165S965"/>
<feature type="region of interest" description="Disordered" evidence="1">
    <location>
        <begin position="1"/>
        <end position="39"/>
    </location>
</feature>
<accession>A0A165S965</accession>
<dbReference type="InterPro" id="IPR001810">
    <property type="entry name" value="F-box_dom"/>
</dbReference>
<dbReference type="Pfam" id="PF12937">
    <property type="entry name" value="F-box-like"/>
    <property type="match status" value="1"/>
</dbReference>
<organism evidence="3 4">
    <name type="scientific">Neolentinus lepideus HHB14362 ss-1</name>
    <dbReference type="NCBI Taxonomy" id="1314782"/>
    <lineage>
        <taxon>Eukaryota</taxon>
        <taxon>Fungi</taxon>
        <taxon>Dikarya</taxon>
        <taxon>Basidiomycota</taxon>
        <taxon>Agaricomycotina</taxon>
        <taxon>Agaricomycetes</taxon>
        <taxon>Gloeophyllales</taxon>
        <taxon>Gloeophyllaceae</taxon>
        <taxon>Neolentinus</taxon>
    </lineage>
</organism>
<keyword evidence="4" id="KW-1185">Reference proteome</keyword>
<feature type="compositionally biased region" description="Basic and acidic residues" evidence="1">
    <location>
        <begin position="1"/>
        <end position="11"/>
    </location>
</feature>
<evidence type="ECO:0000313" key="4">
    <source>
        <dbReference type="Proteomes" id="UP000076761"/>
    </source>
</evidence>
<dbReference type="InParanoid" id="A0A165S965"/>
<dbReference type="OrthoDB" id="3244423at2759"/>
<dbReference type="Gene3D" id="1.20.1280.50">
    <property type="match status" value="1"/>
</dbReference>
<protein>
    <recommendedName>
        <fullName evidence="2">F-box domain-containing protein</fullName>
    </recommendedName>
</protein>
<name>A0A165S965_9AGAM</name>
<evidence type="ECO:0000259" key="2">
    <source>
        <dbReference type="Pfam" id="PF12937"/>
    </source>
</evidence>